<dbReference type="AlphaFoldDB" id="L9LCC8"/>
<reference evidence="3" key="1">
    <citation type="submission" date="2012-07" db="EMBL/GenBank/DDBJ databases">
        <title>Genome of the Chinese tree shrew, a rising model animal genetically related to primates.</title>
        <authorList>
            <person name="Zhang G."/>
            <person name="Fan Y."/>
            <person name="Yao Y."/>
            <person name="Huang Z."/>
        </authorList>
    </citation>
    <scope>NUCLEOTIDE SEQUENCE [LARGE SCALE GENOMIC DNA]</scope>
</reference>
<evidence type="ECO:0008006" key="4">
    <source>
        <dbReference type="Google" id="ProtNLM"/>
    </source>
</evidence>
<dbReference type="Proteomes" id="UP000011518">
    <property type="component" value="Unassembled WGS sequence"/>
</dbReference>
<proteinExistence type="predicted"/>
<accession>L9LCC8</accession>
<gene>
    <name evidence="2" type="ORF">TREES_T100009592</name>
</gene>
<dbReference type="InParanoid" id="L9LCC8"/>
<evidence type="ECO:0000256" key="1">
    <source>
        <dbReference type="SAM" id="MobiDB-lite"/>
    </source>
</evidence>
<feature type="compositionally biased region" description="Acidic residues" evidence="1">
    <location>
        <begin position="14"/>
        <end position="50"/>
    </location>
</feature>
<evidence type="ECO:0000313" key="2">
    <source>
        <dbReference type="EMBL" id="ELW72548.1"/>
    </source>
</evidence>
<feature type="compositionally biased region" description="Basic and acidic residues" evidence="1">
    <location>
        <begin position="51"/>
        <end position="67"/>
    </location>
</feature>
<organism evidence="2 3">
    <name type="scientific">Tupaia chinensis</name>
    <name type="common">Chinese tree shrew</name>
    <name type="synonym">Tupaia belangeri chinensis</name>
    <dbReference type="NCBI Taxonomy" id="246437"/>
    <lineage>
        <taxon>Eukaryota</taxon>
        <taxon>Metazoa</taxon>
        <taxon>Chordata</taxon>
        <taxon>Craniata</taxon>
        <taxon>Vertebrata</taxon>
        <taxon>Euteleostomi</taxon>
        <taxon>Mammalia</taxon>
        <taxon>Eutheria</taxon>
        <taxon>Euarchontoglires</taxon>
        <taxon>Scandentia</taxon>
        <taxon>Tupaiidae</taxon>
        <taxon>Tupaia</taxon>
    </lineage>
</organism>
<feature type="region of interest" description="Disordered" evidence="1">
    <location>
        <begin position="85"/>
        <end position="114"/>
    </location>
</feature>
<protein>
    <recommendedName>
        <fullName evidence="4">Prothymosin alpha</fullName>
    </recommendedName>
</protein>
<keyword evidence="3" id="KW-1185">Reference proteome</keyword>
<feature type="compositionally biased region" description="Polar residues" evidence="1">
    <location>
        <begin position="1"/>
        <end position="10"/>
    </location>
</feature>
<dbReference type="EMBL" id="KB320405">
    <property type="protein sequence ID" value="ELW72548.1"/>
    <property type="molecule type" value="Genomic_DNA"/>
</dbReference>
<evidence type="ECO:0000313" key="3">
    <source>
        <dbReference type="Proteomes" id="UP000011518"/>
    </source>
</evidence>
<feature type="region of interest" description="Disordered" evidence="1">
    <location>
        <begin position="1"/>
        <end position="67"/>
    </location>
</feature>
<reference evidence="3" key="2">
    <citation type="journal article" date="2013" name="Nat. Commun.">
        <title>Genome of the Chinese tree shrew.</title>
        <authorList>
            <person name="Fan Y."/>
            <person name="Huang Z.Y."/>
            <person name="Cao C.C."/>
            <person name="Chen C.S."/>
            <person name="Chen Y.X."/>
            <person name="Fan D.D."/>
            <person name="He J."/>
            <person name="Hou H.L."/>
            <person name="Hu L."/>
            <person name="Hu X.T."/>
            <person name="Jiang X.T."/>
            <person name="Lai R."/>
            <person name="Lang Y.S."/>
            <person name="Liang B."/>
            <person name="Liao S.G."/>
            <person name="Mu D."/>
            <person name="Ma Y.Y."/>
            <person name="Niu Y.Y."/>
            <person name="Sun X.Q."/>
            <person name="Xia J.Q."/>
            <person name="Xiao J."/>
            <person name="Xiong Z.Q."/>
            <person name="Xu L."/>
            <person name="Yang L."/>
            <person name="Zhang Y."/>
            <person name="Zhao W."/>
            <person name="Zhao X.D."/>
            <person name="Zheng Y.T."/>
            <person name="Zhou J.M."/>
            <person name="Zhu Y.B."/>
            <person name="Zhang G.J."/>
            <person name="Wang J."/>
            <person name="Yao Y.G."/>
        </authorList>
    </citation>
    <scope>NUCLEOTIDE SEQUENCE [LARGE SCALE GENOMIC DNA]</scope>
</reference>
<name>L9LCC8_TUPCH</name>
<sequence length="114" mass="12650">MAVTEVTENPGSDAEVDSMDNEEEDEGGEDEEDGHGEEEEFDEEEDEDEDKVSGEGECGHYREAKEENRMKMWMIKKKVGKGLDDRTALPSGEWDCSPAQVDGGSCLQNISTTQ</sequence>